<dbReference type="Gene3D" id="3.30.300.30">
    <property type="match status" value="1"/>
</dbReference>
<gene>
    <name evidence="4" type="ORF">IM816_06390</name>
</gene>
<dbReference type="Pfam" id="PF00550">
    <property type="entry name" value="PP-binding"/>
    <property type="match status" value="1"/>
</dbReference>
<dbReference type="EMBL" id="CP063231">
    <property type="protein sequence ID" value="URL59719.1"/>
    <property type="molecule type" value="Genomic_DNA"/>
</dbReference>
<dbReference type="Pfam" id="PF00501">
    <property type="entry name" value="AMP-binding"/>
    <property type="match status" value="1"/>
</dbReference>
<dbReference type="PANTHER" id="PTHR45527:SF1">
    <property type="entry name" value="FATTY ACID SYNTHASE"/>
    <property type="match status" value="1"/>
</dbReference>
<dbReference type="InterPro" id="IPR023213">
    <property type="entry name" value="CAT-like_dom_sf"/>
</dbReference>
<name>A0ABY4T672_9GAMM</name>
<dbReference type="Gene3D" id="1.10.1200.10">
    <property type="entry name" value="ACP-like"/>
    <property type="match status" value="1"/>
</dbReference>
<organism evidence="4 5">
    <name type="scientific">Luteibacter flocculans</name>
    <dbReference type="NCBI Taxonomy" id="2780091"/>
    <lineage>
        <taxon>Bacteria</taxon>
        <taxon>Pseudomonadati</taxon>
        <taxon>Pseudomonadota</taxon>
        <taxon>Gammaproteobacteria</taxon>
        <taxon>Lysobacterales</taxon>
        <taxon>Rhodanobacteraceae</taxon>
        <taxon>Luteibacter</taxon>
    </lineage>
</organism>
<evidence type="ECO:0000313" key="4">
    <source>
        <dbReference type="EMBL" id="URL59719.1"/>
    </source>
</evidence>
<dbReference type="InterPro" id="IPR044894">
    <property type="entry name" value="TubC_N_sf"/>
</dbReference>
<dbReference type="SUPFAM" id="SSF47336">
    <property type="entry name" value="ACP-like"/>
    <property type="match status" value="1"/>
</dbReference>
<dbReference type="RefSeq" id="WP_250340231.1">
    <property type="nucleotide sequence ID" value="NZ_CP063231.1"/>
</dbReference>
<proteinExistence type="predicted"/>
<evidence type="ECO:0000313" key="5">
    <source>
        <dbReference type="Proteomes" id="UP001056681"/>
    </source>
</evidence>
<dbReference type="SUPFAM" id="SSF56801">
    <property type="entry name" value="Acetyl-CoA synthetase-like"/>
    <property type="match status" value="1"/>
</dbReference>
<dbReference type="PANTHER" id="PTHR45527">
    <property type="entry name" value="NONRIBOSOMAL PEPTIDE SYNTHETASE"/>
    <property type="match status" value="1"/>
</dbReference>
<dbReference type="SUPFAM" id="SSF52777">
    <property type="entry name" value="CoA-dependent acyltransferases"/>
    <property type="match status" value="2"/>
</dbReference>
<dbReference type="InterPro" id="IPR036736">
    <property type="entry name" value="ACP-like_sf"/>
</dbReference>
<dbReference type="Gene3D" id="2.30.38.10">
    <property type="entry name" value="Luciferase, Domain 3"/>
    <property type="match status" value="1"/>
</dbReference>
<keyword evidence="1" id="KW-0596">Phosphopantetheine</keyword>
<evidence type="ECO:0000256" key="1">
    <source>
        <dbReference type="ARBA" id="ARBA00022450"/>
    </source>
</evidence>
<dbReference type="CDD" id="cd05930">
    <property type="entry name" value="A_NRPS"/>
    <property type="match status" value="1"/>
</dbReference>
<keyword evidence="5" id="KW-1185">Reference proteome</keyword>
<dbReference type="Pfam" id="PF18563">
    <property type="entry name" value="TubC_N"/>
    <property type="match status" value="1"/>
</dbReference>
<dbReference type="PROSITE" id="PS00455">
    <property type="entry name" value="AMP_BINDING"/>
    <property type="match status" value="1"/>
</dbReference>
<dbReference type="Gene3D" id="3.30.559.30">
    <property type="entry name" value="Nonribosomal peptide synthetase, condensation domain"/>
    <property type="match status" value="1"/>
</dbReference>
<dbReference type="InterPro" id="IPR041464">
    <property type="entry name" value="TubC_N"/>
</dbReference>
<accession>A0ABY4T672</accession>
<keyword evidence="2" id="KW-0597">Phosphoprotein</keyword>
<dbReference type="Pfam" id="PF00668">
    <property type="entry name" value="Condensation"/>
    <property type="match status" value="1"/>
</dbReference>
<dbReference type="PROSITE" id="PS50075">
    <property type="entry name" value="CARRIER"/>
    <property type="match status" value="1"/>
</dbReference>
<protein>
    <submittedName>
        <fullName evidence="4">Amino acid adenylation domain-containing protein</fullName>
    </submittedName>
</protein>
<dbReference type="Gene3D" id="3.40.50.980">
    <property type="match status" value="2"/>
</dbReference>
<dbReference type="NCBIfam" id="TIGR01733">
    <property type="entry name" value="AA-adenyl-dom"/>
    <property type="match status" value="1"/>
</dbReference>
<evidence type="ECO:0000259" key="3">
    <source>
        <dbReference type="PROSITE" id="PS50075"/>
    </source>
</evidence>
<dbReference type="Gene3D" id="1.10.10.1830">
    <property type="entry name" value="Non-ribosomal peptide synthase, adenylation domain"/>
    <property type="match status" value="1"/>
</dbReference>
<dbReference type="SMART" id="SM00823">
    <property type="entry name" value="PKS_PP"/>
    <property type="match status" value="1"/>
</dbReference>
<dbReference type="Gene3D" id="3.30.559.10">
    <property type="entry name" value="Chloramphenicol acetyltransferase-like domain"/>
    <property type="match status" value="1"/>
</dbReference>
<feature type="domain" description="Carrier" evidence="3">
    <location>
        <begin position="1044"/>
        <end position="1126"/>
    </location>
</feature>
<dbReference type="InterPro" id="IPR000873">
    <property type="entry name" value="AMP-dep_synth/lig_dom"/>
</dbReference>
<dbReference type="InterPro" id="IPR020806">
    <property type="entry name" value="PKS_PP-bd"/>
</dbReference>
<dbReference type="InterPro" id="IPR045851">
    <property type="entry name" value="AMP-bd_C_sf"/>
</dbReference>
<evidence type="ECO:0000256" key="2">
    <source>
        <dbReference type="ARBA" id="ARBA00022553"/>
    </source>
</evidence>
<dbReference type="Proteomes" id="UP001056681">
    <property type="component" value="Chromosome"/>
</dbReference>
<dbReference type="InterPro" id="IPR010071">
    <property type="entry name" value="AA_adenyl_dom"/>
</dbReference>
<dbReference type="InterPro" id="IPR020845">
    <property type="entry name" value="AMP-binding_CS"/>
</dbReference>
<reference evidence="4" key="1">
    <citation type="submission" date="2020-10" db="EMBL/GenBank/DDBJ databases">
        <title>Whole-genome sequence of Luteibacter sp. EIF3.</title>
        <authorList>
            <person name="Friedrich I."/>
            <person name="Hertel R."/>
            <person name="Daniel R."/>
        </authorList>
    </citation>
    <scope>NUCLEOTIDE SEQUENCE</scope>
    <source>
        <strain evidence="4">EIF3</strain>
    </source>
</reference>
<dbReference type="InterPro" id="IPR009081">
    <property type="entry name" value="PP-bd_ACP"/>
</dbReference>
<sequence>MDDIKALLADLAAKGIEIRLDGEKLAVRGPREAMTEEVRGAVARHKRALLSLLDARARPDGSAVEERDVFPLSAGQRAHYLMHTLHASRSNAITACTRLRGDLDPALLSAAWEQVLHRYPILMARIEEREGEPIHRVERAALPALTIVPDPVAEPVLVERLRAIAHRRFEIDREPLVRASLHRLEGGDFCLFVAVHHIVFDGQSVGILLRGLFEAVDALASGSKAPIGGDVAQGRFAAWEQTMLASNEGARSREFWRERLAVERPIFRLLPEHAEAFDGDRPSTIHARTLDAGLAGRLKAVCGTLGVQPTAWFHAVYLALLHKHSMQDDITCLMPVMVRPDASYRDEIGFYFNVVPIRATVDGAESTAALSRRLQMVIMDAVYHSAFPFPLMVDRTRPDASVPFGLYFGYHEFSSLSDPTFADYRQRFGMAPFDAFGQQGEGDYEWALEVFREDDTWRVTLQADPTLHPDAVVSRVLDRFMGLLQQACVDPDRTVAQLALATPIERELVVRAWNDTDAPFDDGRCIHDFFVQQTRERPSAPAVRHGGEIMDYATLGARTETLAIWLQQHGVGRDSIVALCMDRSIDMEVAILAVLRAGGAYMPMDPEYPTDRLGYMLEDSASVVVLTQADKRERMANLPQASGAKVVALDTEWADIEAKVTGWRSEGMQLQDIATAGDVAYVIFTSGSTGRPKGVLVEHRALVNRLQWMQKQYPIGPGDVVAQKTPYCFDVSVWELLWTPMMGAQLAFVQPGGHMDAHYMRRFVVSQSVTVLHFVPSMLHTFLDHAGGACPSVRYVFCSGEALDAESARRYRDTFPAAALHNLYGPTEAAIDVTAYDCTNLEYSFVPIGRPIDNTQILILDAHGQPQPPGVPGELHIGGVNLARGYLKRPDLTAERFIRHPFEPSARLYRTGDLARWLDDGNIQYLGRIDHQVKVGGVRIELGEIEARLNTYPGMAASAVIPRGQTGETQLIAFYRMRESMPGDLVTVDSMDLRKHLLEVLPEYMVPAAFVSLAAIPVTSNGKVDRRALQAVEVGIDTRQAYEPPATETERGLIALWDTVFKERGFVASAATIGAHDNFFDLGGNSLLATRLIYTVRDRFGVDLPVKALFEQATIRNLASQIDALSASR</sequence>
<dbReference type="InterPro" id="IPR001242">
    <property type="entry name" value="Condensation_dom"/>
</dbReference>